<evidence type="ECO:0000313" key="3">
    <source>
        <dbReference type="Proteomes" id="UP001560573"/>
    </source>
</evidence>
<sequence>MKKAVITLICALFSFHSFSQSLQKGNLVGLHTFSPTLKDGVTMEDFAKFVTTKAIPVYEDAFPGMKMYFIRSLRGKDSSSLGIIYMFKTESDRNKYFGYSGQLTELGKAAVAKLSDIGKEFEKYEVASNEPDIYNDWLVE</sequence>
<reference evidence="2 3" key="1">
    <citation type="submission" date="2023-07" db="EMBL/GenBank/DDBJ databases">
        <authorList>
            <person name="Lian W.-H."/>
        </authorList>
    </citation>
    <scope>NUCLEOTIDE SEQUENCE [LARGE SCALE GENOMIC DNA]</scope>
    <source>
        <strain evidence="2 3">SYSU DXS3180</strain>
    </source>
</reference>
<name>A0ABV3ZKP8_9BACT</name>
<keyword evidence="3" id="KW-1185">Reference proteome</keyword>
<evidence type="ECO:0000256" key="1">
    <source>
        <dbReference type="SAM" id="SignalP"/>
    </source>
</evidence>
<accession>A0ABV3ZKP8</accession>
<gene>
    <name evidence="2" type="ORF">QTN47_16535</name>
</gene>
<comment type="caution">
    <text evidence="2">The sequence shown here is derived from an EMBL/GenBank/DDBJ whole genome shotgun (WGS) entry which is preliminary data.</text>
</comment>
<keyword evidence="1" id="KW-0732">Signal</keyword>
<proteinExistence type="predicted"/>
<feature type="chain" id="PRO_5045297264" evidence="1">
    <location>
        <begin position="20"/>
        <end position="140"/>
    </location>
</feature>
<dbReference type="EMBL" id="JAULBC010000005">
    <property type="protein sequence ID" value="MEX6689118.1"/>
    <property type="molecule type" value="Genomic_DNA"/>
</dbReference>
<evidence type="ECO:0000313" key="2">
    <source>
        <dbReference type="EMBL" id="MEX6689118.1"/>
    </source>
</evidence>
<dbReference type="Proteomes" id="UP001560573">
    <property type="component" value="Unassembled WGS sequence"/>
</dbReference>
<dbReference type="RefSeq" id="WP_369330526.1">
    <property type="nucleotide sequence ID" value="NZ_JAULBC010000005.1"/>
</dbReference>
<protein>
    <submittedName>
        <fullName evidence="2">Uncharacterized protein</fullName>
    </submittedName>
</protein>
<feature type="signal peptide" evidence="1">
    <location>
        <begin position="1"/>
        <end position="19"/>
    </location>
</feature>
<organism evidence="2 3">
    <name type="scientific">Danxiaibacter flavus</name>
    <dbReference type="NCBI Taxonomy" id="3049108"/>
    <lineage>
        <taxon>Bacteria</taxon>
        <taxon>Pseudomonadati</taxon>
        <taxon>Bacteroidota</taxon>
        <taxon>Chitinophagia</taxon>
        <taxon>Chitinophagales</taxon>
        <taxon>Chitinophagaceae</taxon>
        <taxon>Danxiaibacter</taxon>
    </lineage>
</organism>